<dbReference type="PRINTS" id="PR00455">
    <property type="entry name" value="HTHTETR"/>
</dbReference>
<dbReference type="Proteomes" id="UP000231702">
    <property type="component" value="Unassembled WGS sequence"/>
</dbReference>
<dbReference type="PANTHER" id="PTHR30055:SF234">
    <property type="entry name" value="HTH-TYPE TRANSCRIPTIONAL REGULATOR BETI"/>
    <property type="match status" value="1"/>
</dbReference>
<evidence type="ECO:0000313" key="8">
    <source>
        <dbReference type="Proteomes" id="UP000231702"/>
    </source>
</evidence>
<evidence type="ECO:0000256" key="3">
    <source>
        <dbReference type="ARBA" id="ARBA00023163"/>
    </source>
</evidence>
<evidence type="ECO:0000256" key="5">
    <source>
        <dbReference type="SAM" id="MobiDB-lite"/>
    </source>
</evidence>
<dbReference type="InterPro" id="IPR001647">
    <property type="entry name" value="HTH_TetR"/>
</dbReference>
<gene>
    <name evidence="7" type="ORF">CVM39_06730</name>
</gene>
<dbReference type="InterPro" id="IPR009057">
    <property type="entry name" value="Homeodomain-like_sf"/>
</dbReference>
<comment type="caution">
    <text evidence="7">The sequence shown here is derived from an EMBL/GenBank/DDBJ whole genome shotgun (WGS) entry which is preliminary data.</text>
</comment>
<dbReference type="SUPFAM" id="SSF46689">
    <property type="entry name" value="Homeodomain-like"/>
    <property type="match status" value="1"/>
</dbReference>
<protein>
    <submittedName>
        <fullName evidence="7">TetR/AcrR family transcriptional regulator</fullName>
    </submittedName>
</protein>
<dbReference type="PANTHER" id="PTHR30055">
    <property type="entry name" value="HTH-TYPE TRANSCRIPTIONAL REGULATOR RUTR"/>
    <property type="match status" value="1"/>
</dbReference>
<evidence type="ECO:0000256" key="1">
    <source>
        <dbReference type="ARBA" id="ARBA00023015"/>
    </source>
</evidence>
<name>A0ABX4MQP1_9RHOB</name>
<keyword evidence="2 4" id="KW-0238">DNA-binding</keyword>
<evidence type="ECO:0000256" key="2">
    <source>
        <dbReference type="ARBA" id="ARBA00023125"/>
    </source>
</evidence>
<feature type="domain" description="HTH tetR-type" evidence="6">
    <location>
        <begin position="38"/>
        <end position="98"/>
    </location>
</feature>
<dbReference type="InterPro" id="IPR050109">
    <property type="entry name" value="HTH-type_TetR-like_transc_reg"/>
</dbReference>
<organism evidence="7 8">
    <name type="scientific">Pseudooceanicola antarcticus</name>
    <dbReference type="NCBI Taxonomy" id="1247613"/>
    <lineage>
        <taxon>Bacteria</taxon>
        <taxon>Pseudomonadati</taxon>
        <taxon>Pseudomonadota</taxon>
        <taxon>Alphaproteobacteria</taxon>
        <taxon>Rhodobacterales</taxon>
        <taxon>Paracoccaceae</taxon>
        <taxon>Pseudooceanicola</taxon>
    </lineage>
</organism>
<dbReference type="PROSITE" id="PS50977">
    <property type="entry name" value="HTH_TETR_2"/>
    <property type="match status" value="1"/>
</dbReference>
<feature type="region of interest" description="Disordered" evidence="5">
    <location>
        <begin position="1"/>
        <end position="33"/>
    </location>
</feature>
<keyword evidence="8" id="KW-1185">Reference proteome</keyword>
<dbReference type="EMBL" id="PGTD01000013">
    <property type="protein sequence ID" value="PJE30397.1"/>
    <property type="molecule type" value="Genomic_DNA"/>
</dbReference>
<sequence>MQNPSKGSGFILASRGAPQMTREPPVTLRKSPRQARARATCEAVLEAAARILQRGGVAAVSTNAVAELAGVSIGSLYQYYPGKEAILAELVRAMRAEMLEDLRRAARACEGQEITRAVHLLLAASLEHHRADPARAAAIEEAERHLPLDAETLALKAEITALVIAVLRAHDVPEPERAARDLAAMTNAMADAACLAGERDVDAILPRLERAARGYLGV</sequence>
<keyword evidence="3" id="KW-0804">Transcription</keyword>
<evidence type="ECO:0000256" key="4">
    <source>
        <dbReference type="PROSITE-ProRule" id="PRU00335"/>
    </source>
</evidence>
<dbReference type="Gene3D" id="1.10.357.10">
    <property type="entry name" value="Tetracycline Repressor, domain 2"/>
    <property type="match status" value="1"/>
</dbReference>
<evidence type="ECO:0000259" key="6">
    <source>
        <dbReference type="PROSITE" id="PS50977"/>
    </source>
</evidence>
<reference evidence="7 8" key="1">
    <citation type="journal article" date="2018" name="Int. J. Syst. Evol. Microbiol.">
        <title>Pseudooceanicola lipolyticus sp. nov., a marine alphaproteobacterium, reclassification of Oceanicola flagellatus as Pseudooceanicola flagellatus comb. nov. and emended description of the genus Pseudooceanicola.</title>
        <authorList>
            <person name="Huang M.-M."/>
            <person name="Guo L.-L."/>
            <person name="Wu Y.-H."/>
            <person name="Lai Q.-L."/>
            <person name="Shao Z.-Z."/>
            <person name="Wang C.-S."/>
            <person name="Wu M."/>
            <person name="Xu X.-W."/>
        </authorList>
    </citation>
    <scope>NUCLEOTIDE SEQUENCE [LARGE SCALE GENOMIC DNA]</scope>
    <source>
        <strain evidence="7 8">Ar-45</strain>
    </source>
</reference>
<evidence type="ECO:0000313" key="7">
    <source>
        <dbReference type="EMBL" id="PJE30397.1"/>
    </source>
</evidence>
<accession>A0ABX4MQP1</accession>
<feature type="DNA-binding region" description="H-T-H motif" evidence="4">
    <location>
        <begin position="61"/>
        <end position="80"/>
    </location>
</feature>
<dbReference type="Pfam" id="PF00440">
    <property type="entry name" value="TetR_N"/>
    <property type="match status" value="1"/>
</dbReference>
<keyword evidence="1" id="KW-0805">Transcription regulation</keyword>
<proteinExistence type="predicted"/>